<accession>A0A146FQQ8</accession>
<reference evidence="2" key="4">
    <citation type="submission" date="2021-02" db="EMBL/GenBank/DDBJ databases">
        <title>Aspergillus luchuensis mut. kawachii IFO 4304 genome sequence.</title>
        <authorList>
            <person name="Mori K."/>
            <person name="Kadooka C."/>
            <person name="Goto M."/>
            <person name="Futagami T."/>
        </authorList>
    </citation>
    <scope>NUCLEOTIDE SEQUENCE</scope>
    <source>
        <strain evidence="2">IFO 4308</strain>
    </source>
</reference>
<evidence type="ECO:0000313" key="2">
    <source>
        <dbReference type="EMBL" id="BCS04793.1"/>
    </source>
</evidence>
<evidence type="ECO:0000313" key="5">
    <source>
        <dbReference type="Proteomes" id="UP000661280"/>
    </source>
</evidence>
<reference evidence="3 4" key="1">
    <citation type="journal article" date="2016" name="DNA Res.">
        <title>Genome sequence of Aspergillus luchuensis NBRC 4314.</title>
        <authorList>
            <person name="Yamada O."/>
            <person name="Machida M."/>
            <person name="Hosoyama A."/>
            <person name="Goto M."/>
            <person name="Takahashi T."/>
            <person name="Futagami T."/>
            <person name="Yamagata Y."/>
            <person name="Takeuchi M."/>
            <person name="Kobayashi T."/>
            <person name="Koike H."/>
            <person name="Abe K."/>
            <person name="Asai K."/>
            <person name="Arita M."/>
            <person name="Fujita N."/>
            <person name="Fukuda K."/>
            <person name="Higa K."/>
            <person name="Horikawa H."/>
            <person name="Ishikawa T."/>
            <person name="Jinno K."/>
            <person name="Kato Y."/>
            <person name="Kirimura K."/>
            <person name="Mizutani O."/>
            <person name="Nakasone K."/>
            <person name="Sano M."/>
            <person name="Shiraishi Y."/>
            <person name="Tsukahara M."/>
            <person name="Gomi K."/>
        </authorList>
    </citation>
    <scope>NUCLEOTIDE SEQUENCE [LARGE SCALE GENOMIC DNA]</scope>
    <source>
        <strain evidence="3 4">RIB 2604</strain>
    </source>
</reference>
<protein>
    <submittedName>
        <fullName evidence="3">Similar to An11g06690</fullName>
    </submittedName>
</protein>
<evidence type="ECO:0000256" key="1">
    <source>
        <dbReference type="SAM" id="MobiDB-lite"/>
    </source>
</evidence>
<dbReference type="KEGG" id="aluc:AKAW2_80594A"/>
<feature type="region of interest" description="Disordered" evidence="1">
    <location>
        <begin position="27"/>
        <end position="155"/>
    </location>
</feature>
<reference evidence="2" key="3">
    <citation type="submission" date="2021-01" db="EMBL/GenBank/DDBJ databases">
        <authorList>
            <consortium name="Aspergillus luchuensis mut. kawachii IFO 4304 genome sequencing consortium"/>
            <person name="Kazuki M."/>
            <person name="Futagami T."/>
        </authorList>
    </citation>
    <scope>NUCLEOTIDE SEQUENCE</scope>
    <source>
        <strain evidence="2">IFO 4308</strain>
    </source>
</reference>
<dbReference type="AlphaFoldDB" id="A0A146FQQ8"/>
<dbReference type="PANTHER" id="PTHR42090:SF1">
    <property type="match status" value="1"/>
</dbReference>
<dbReference type="RefSeq" id="XP_041548555.1">
    <property type="nucleotide sequence ID" value="XM_041681631.1"/>
</dbReference>
<dbReference type="GeneID" id="64966114"/>
<feature type="compositionally biased region" description="Polar residues" evidence="1">
    <location>
        <begin position="40"/>
        <end position="52"/>
    </location>
</feature>
<evidence type="ECO:0000313" key="3">
    <source>
        <dbReference type="EMBL" id="GAT27948.1"/>
    </source>
</evidence>
<keyword evidence="5" id="KW-1185">Reference proteome</keyword>
<dbReference type="Proteomes" id="UP000661280">
    <property type="component" value="Chromosome 8"/>
</dbReference>
<dbReference type="EMBL" id="AP024432">
    <property type="protein sequence ID" value="BCS04793.1"/>
    <property type="molecule type" value="Genomic_DNA"/>
</dbReference>
<dbReference type="EMBL" id="BCWF01000024">
    <property type="protein sequence ID" value="GAT27948.1"/>
    <property type="molecule type" value="Genomic_DNA"/>
</dbReference>
<dbReference type="VEuPathDB" id="FungiDB:ASPFODRAFT_29493"/>
<dbReference type="PANTHER" id="PTHR42090">
    <property type="match status" value="1"/>
</dbReference>
<dbReference type="OrthoDB" id="4220319at2759"/>
<reference evidence="4" key="2">
    <citation type="submission" date="2016-02" db="EMBL/GenBank/DDBJ databases">
        <title>Genome sequencing of Aspergillus luchuensis NBRC 4314.</title>
        <authorList>
            <person name="Yamada O."/>
        </authorList>
    </citation>
    <scope>NUCLEOTIDE SEQUENCE [LARGE SCALE GENOMIC DNA]</scope>
    <source>
        <strain evidence="4">RIB 2604</strain>
    </source>
</reference>
<name>A0A146FQQ8_ASPKA</name>
<sequence>MLNRITPIGRLAQRTTQAQTRIRTFQPATRTFRTIAPLRTTHQQKSETQSGDRNVLDPQRSESSYTGTDSEVAGHDAAFDPSNTSPEGQVEQAQKESEQQGKVSNPLDMSPGNSEVSHARPPQEGGPDHNAEKEGPSSRGWTKKNREVRGGNRKY</sequence>
<feature type="compositionally biased region" description="Basic and acidic residues" evidence="1">
    <location>
        <begin position="144"/>
        <end position="155"/>
    </location>
</feature>
<proteinExistence type="predicted"/>
<evidence type="ECO:0000313" key="4">
    <source>
        <dbReference type="Proteomes" id="UP000075230"/>
    </source>
</evidence>
<dbReference type="Proteomes" id="UP000075230">
    <property type="component" value="Unassembled WGS sequence"/>
</dbReference>
<gene>
    <name evidence="2" type="ORF">AKAW2_80594A</name>
    <name evidence="3" type="ORF">RIB2604_02500230</name>
</gene>
<feature type="compositionally biased region" description="Basic and acidic residues" evidence="1">
    <location>
        <begin position="126"/>
        <end position="136"/>
    </location>
</feature>
<organism evidence="3 4">
    <name type="scientific">Aspergillus kawachii</name>
    <name type="common">White koji mold</name>
    <name type="synonym">Aspergillus awamori var. kawachi</name>
    <dbReference type="NCBI Taxonomy" id="1069201"/>
    <lineage>
        <taxon>Eukaryota</taxon>
        <taxon>Fungi</taxon>
        <taxon>Dikarya</taxon>
        <taxon>Ascomycota</taxon>
        <taxon>Pezizomycotina</taxon>
        <taxon>Eurotiomycetes</taxon>
        <taxon>Eurotiomycetidae</taxon>
        <taxon>Eurotiales</taxon>
        <taxon>Aspergillaceae</taxon>
        <taxon>Aspergillus</taxon>
        <taxon>Aspergillus subgen. Circumdati</taxon>
    </lineage>
</organism>